<feature type="domain" description="Glycosyltransferase subfamily 4-like N-terminal" evidence="2">
    <location>
        <begin position="18"/>
        <end position="176"/>
    </location>
</feature>
<dbReference type="Gene3D" id="3.40.50.2000">
    <property type="entry name" value="Glycogen Phosphorylase B"/>
    <property type="match status" value="2"/>
</dbReference>
<dbReference type="OrthoDB" id="502646at2"/>
<reference evidence="3 4" key="1">
    <citation type="submission" date="2017-07" db="EMBL/GenBank/DDBJ databases">
        <title>Flavobacterium cyanobacteriorum sp. nov., isolated from cyanobacterial aggregates in a eutrophic lake.</title>
        <authorList>
            <person name="Cai H."/>
        </authorList>
    </citation>
    <scope>NUCLEOTIDE SEQUENCE [LARGE SCALE GENOMIC DNA]</scope>
    <source>
        <strain evidence="3 4">TH167</strain>
    </source>
</reference>
<evidence type="ECO:0000313" key="3">
    <source>
        <dbReference type="EMBL" id="OYQ44249.1"/>
    </source>
</evidence>
<dbReference type="AlphaFoldDB" id="A0A255ZS79"/>
<dbReference type="EMBL" id="NOXX01000194">
    <property type="protein sequence ID" value="OYQ44249.1"/>
    <property type="molecule type" value="Genomic_DNA"/>
</dbReference>
<accession>A0A255ZS79</accession>
<evidence type="ECO:0008006" key="5">
    <source>
        <dbReference type="Google" id="ProtNLM"/>
    </source>
</evidence>
<feature type="domain" description="Glycosyl transferase family 1" evidence="1">
    <location>
        <begin position="188"/>
        <end position="351"/>
    </location>
</feature>
<gene>
    <name evidence="3" type="ORF">CHX27_08050</name>
</gene>
<dbReference type="InterPro" id="IPR028098">
    <property type="entry name" value="Glyco_trans_4-like_N"/>
</dbReference>
<comment type="caution">
    <text evidence="3">The sequence shown here is derived from an EMBL/GenBank/DDBJ whole genome shotgun (WGS) entry which is preliminary data.</text>
</comment>
<name>A0A255ZS79_9FLAO</name>
<dbReference type="CDD" id="cd03801">
    <property type="entry name" value="GT4_PimA-like"/>
    <property type="match status" value="1"/>
</dbReference>
<dbReference type="PANTHER" id="PTHR45947:SF3">
    <property type="entry name" value="SULFOQUINOVOSYL TRANSFERASE SQD2"/>
    <property type="match status" value="1"/>
</dbReference>
<proteinExistence type="predicted"/>
<keyword evidence="4" id="KW-1185">Reference proteome</keyword>
<protein>
    <recommendedName>
        <fullName evidence="5">Glycoside hydrolase</fullName>
    </recommendedName>
</protein>
<dbReference type="InterPro" id="IPR050194">
    <property type="entry name" value="Glycosyltransferase_grp1"/>
</dbReference>
<dbReference type="Pfam" id="PF00534">
    <property type="entry name" value="Glycos_transf_1"/>
    <property type="match status" value="1"/>
</dbReference>
<dbReference type="SUPFAM" id="SSF53756">
    <property type="entry name" value="UDP-Glycosyltransferase/glycogen phosphorylase"/>
    <property type="match status" value="1"/>
</dbReference>
<dbReference type="Proteomes" id="UP000216035">
    <property type="component" value="Unassembled WGS sequence"/>
</dbReference>
<sequence>MHIVYLTSHYPLPNAKSVGGIGTSVRNLAVALAQKHAVTVVVYGQECDAVIKDEGVEVRFLSVKCIAGFTWLLTRLRIRKLLKSLPKIDIIEAPDWDGITAFVPLPAPVVVKIHGSDTYFCHLEGRKVKKWNFIREKLALKSAAGIVSVSTFAGRTTAELFGLKKPVTTIFNGVDYAVFSESSKEIVDNSILYVGGLIRKKGLVELASIFNLVVENQPNAKLTLIGKDMADSETGNPSTLGIFFDRLSELARKNVIYLGVVPHQQIKSHFEKSAVCVFPSFAEALPVSWLEALAVGKALVTSNIGWSNEIIDDGVDGFSVDPKDHQLFAERICTLLNDKILRLKFERQGQQKAQKLFAVTEIATRTEAYYQTISRN</sequence>
<dbReference type="GO" id="GO:0016757">
    <property type="term" value="F:glycosyltransferase activity"/>
    <property type="evidence" value="ECO:0007669"/>
    <property type="project" value="InterPro"/>
</dbReference>
<evidence type="ECO:0000259" key="2">
    <source>
        <dbReference type="Pfam" id="PF13439"/>
    </source>
</evidence>
<dbReference type="InterPro" id="IPR001296">
    <property type="entry name" value="Glyco_trans_1"/>
</dbReference>
<organism evidence="3 4">
    <name type="scientific">Flavobacterium aurantiibacter</name>
    <dbReference type="NCBI Taxonomy" id="2023067"/>
    <lineage>
        <taxon>Bacteria</taxon>
        <taxon>Pseudomonadati</taxon>
        <taxon>Bacteroidota</taxon>
        <taxon>Flavobacteriia</taxon>
        <taxon>Flavobacteriales</taxon>
        <taxon>Flavobacteriaceae</taxon>
        <taxon>Flavobacterium</taxon>
    </lineage>
</organism>
<dbReference type="Pfam" id="PF13439">
    <property type="entry name" value="Glyco_transf_4"/>
    <property type="match status" value="1"/>
</dbReference>
<evidence type="ECO:0000259" key="1">
    <source>
        <dbReference type="Pfam" id="PF00534"/>
    </source>
</evidence>
<dbReference type="RefSeq" id="WP_094486249.1">
    <property type="nucleotide sequence ID" value="NZ_NOXX01000194.1"/>
</dbReference>
<dbReference type="PANTHER" id="PTHR45947">
    <property type="entry name" value="SULFOQUINOVOSYL TRANSFERASE SQD2"/>
    <property type="match status" value="1"/>
</dbReference>
<evidence type="ECO:0000313" key="4">
    <source>
        <dbReference type="Proteomes" id="UP000216035"/>
    </source>
</evidence>